<evidence type="ECO:0000259" key="4">
    <source>
        <dbReference type="PROSITE" id="PS50949"/>
    </source>
</evidence>
<dbReference type="PRINTS" id="PR00035">
    <property type="entry name" value="HTHGNTR"/>
</dbReference>
<organism evidence="5 6">
    <name type="scientific">Paraglaciecola aquimarina</name>
    <dbReference type="NCBI Taxonomy" id="1235557"/>
    <lineage>
        <taxon>Bacteria</taxon>
        <taxon>Pseudomonadati</taxon>
        <taxon>Pseudomonadota</taxon>
        <taxon>Gammaproteobacteria</taxon>
        <taxon>Alteromonadales</taxon>
        <taxon>Alteromonadaceae</taxon>
        <taxon>Paraglaciecola</taxon>
    </lineage>
</organism>
<proteinExistence type="predicted"/>
<dbReference type="InterPro" id="IPR000524">
    <property type="entry name" value="Tscrpt_reg_HTH_GntR"/>
</dbReference>
<dbReference type="Gene3D" id="1.20.120.530">
    <property type="entry name" value="GntR ligand-binding domain-like"/>
    <property type="match status" value="1"/>
</dbReference>
<keyword evidence="1" id="KW-0805">Transcription regulation</keyword>
<dbReference type="SMART" id="SM00895">
    <property type="entry name" value="FCD"/>
    <property type="match status" value="1"/>
</dbReference>
<sequence length="249" mass="28109">MSELVYYDLKRAAKMTPSLSIQVARELGRRIVAGTFEPDTLIDDENALAERYQVSRVVVRDAVKILVGKGLLDVRRGIGTKVRPRNEWILLDDDVLAWHITATPRIEFISQLMDVRLAFEPKAAKWAAERATEQNIKEIDEACTRMEQESGSLEKFIVADALFHKAVLRAAHNEFLNAMEGVIYSALLVSVRITNQDPRKNSDSVAYHREVYDAIASKDGALAEKLTEKLLNDALRRLKESFGDELVVK</sequence>
<dbReference type="PROSITE" id="PS50949">
    <property type="entry name" value="HTH_GNTR"/>
    <property type="match status" value="1"/>
</dbReference>
<dbReference type="SUPFAM" id="SSF46785">
    <property type="entry name" value="Winged helix' DNA-binding domain"/>
    <property type="match status" value="1"/>
</dbReference>
<accession>A0ABU3T223</accession>
<dbReference type="InterPro" id="IPR011711">
    <property type="entry name" value="GntR_C"/>
</dbReference>
<dbReference type="Proteomes" id="UP001247805">
    <property type="component" value="Unassembled WGS sequence"/>
</dbReference>
<gene>
    <name evidence="5" type="ORF">RS130_22680</name>
</gene>
<dbReference type="Pfam" id="PF07729">
    <property type="entry name" value="FCD"/>
    <property type="match status" value="1"/>
</dbReference>
<dbReference type="EMBL" id="JAWDIO010000002">
    <property type="protein sequence ID" value="MDU0356319.1"/>
    <property type="molecule type" value="Genomic_DNA"/>
</dbReference>
<keyword evidence="6" id="KW-1185">Reference proteome</keyword>
<dbReference type="SMART" id="SM00345">
    <property type="entry name" value="HTH_GNTR"/>
    <property type="match status" value="1"/>
</dbReference>
<dbReference type="SUPFAM" id="SSF48008">
    <property type="entry name" value="GntR ligand-binding domain-like"/>
    <property type="match status" value="1"/>
</dbReference>
<reference evidence="5 6" key="1">
    <citation type="submission" date="2023-10" db="EMBL/GenBank/DDBJ databases">
        <title>Glaciecola aquimarina strain GGW-M5 nov., isolated from a coastal seawater.</title>
        <authorList>
            <person name="Bayburt H."/>
            <person name="Kim J.M."/>
            <person name="Choi B.J."/>
            <person name="Jeon C.O."/>
        </authorList>
    </citation>
    <scope>NUCLEOTIDE SEQUENCE [LARGE SCALE GENOMIC DNA]</scope>
    <source>
        <strain evidence="5 6">KCTC 32108</strain>
    </source>
</reference>
<evidence type="ECO:0000256" key="1">
    <source>
        <dbReference type="ARBA" id="ARBA00023015"/>
    </source>
</evidence>
<evidence type="ECO:0000313" key="5">
    <source>
        <dbReference type="EMBL" id="MDU0356319.1"/>
    </source>
</evidence>
<comment type="caution">
    <text evidence="5">The sequence shown here is derived from an EMBL/GenBank/DDBJ whole genome shotgun (WGS) entry which is preliminary data.</text>
</comment>
<dbReference type="InterPro" id="IPR036388">
    <property type="entry name" value="WH-like_DNA-bd_sf"/>
</dbReference>
<dbReference type="Pfam" id="PF00392">
    <property type="entry name" value="GntR"/>
    <property type="match status" value="1"/>
</dbReference>
<dbReference type="InterPro" id="IPR036390">
    <property type="entry name" value="WH_DNA-bd_sf"/>
</dbReference>
<dbReference type="PANTHER" id="PTHR43537">
    <property type="entry name" value="TRANSCRIPTIONAL REGULATOR, GNTR FAMILY"/>
    <property type="match status" value="1"/>
</dbReference>
<dbReference type="Gene3D" id="1.10.10.10">
    <property type="entry name" value="Winged helix-like DNA-binding domain superfamily/Winged helix DNA-binding domain"/>
    <property type="match status" value="1"/>
</dbReference>
<dbReference type="PANTHER" id="PTHR43537:SF44">
    <property type="entry name" value="GNTR FAMILY REGULATORY PROTEIN"/>
    <property type="match status" value="1"/>
</dbReference>
<evidence type="ECO:0000256" key="2">
    <source>
        <dbReference type="ARBA" id="ARBA00023125"/>
    </source>
</evidence>
<feature type="domain" description="HTH gntR-type" evidence="4">
    <location>
        <begin position="17"/>
        <end position="85"/>
    </location>
</feature>
<dbReference type="InterPro" id="IPR008920">
    <property type="entry name" value="TF_FadR/GntR_C"/>
</dbReference>
<name>A0ABU3T223_9ALTE</name>
<dbReference type="CDD" id="cd07377">
    <property type="entry name" value="WHTH_GntR"/>
    <property type="match status" value="1"/>
</dbReference>
<evidence type="ECO:0000313" key="6">
    <source>
        <dbReference type="Proteomes" id="UP001247805"/>
    </source>
</evidence>
<evidence type="ECO:0000256" key="3">
    <source>
        <dbReference type="ARBA" id="ARBA00023163"/>
    </source>
</evidence>
<protein>
    <submittedName>
        <fullName evidence="5">FadR/GntR family transcriptional regulator</fullName>
    </submittedName>
</protein>
<keyword evidence="2" id="KW-0238">DNA-binding</keyword>
<keyword evidence="3" id="KW-0804">Transcription</keyword>
<dbReference type="RefSeq" id="WP_316027813.1">
    <property type="nucleotide sequence ID" value="NZ_JAWDIO010000002.1"/>
</dbReference>